<evidence type="ECO:0000256" key="6">
    <source>
        <dbReference type="SAM" id="Phobius"/>
    </source>
</evidence>
<sequence>MSSYSASHHPRESEMESTVSLGDGRSRSLATVKSKKGEVDPNLLHQVESMDLDGISFQSDAEPIKHGSGILTTSMNMTNTIIGSAMQVLPDVVRTVTGDHEDEDSFYVQKWFWLLICWAIGAGLSLLKSTYYLGHISVVAVGVVGYTVFVVFAYCVGIFDPCEGIPAEECYTEPKMFDGGFFDFMKAFPVFVLSFCCAPTMFNIYNALETQSKHNMTLSSAIAMCVCSVLYATISLCGYFTYGTHVAENILDSYPISVVASLARFGMAFVVTVSYPLLMHSSRDGFLHGISTLVKYTGKVDLANDIADNTTKTGNIVFYIFAVLLNLLVLVIAYLELSLNSLMSVSGALSSNLSFTLPAVLYYKAYEEDGWTWMRIVCIPFAVFGIVVTGISLWANIA</sequence>
<evidence type="ECO:0000313" key="8">
    <source>
        <dbReference type="EMBL" id="KNC84902.1"/>
    </source>
</evidence>
<proteinExistence type="predicted"/>
<dbReference type="GeneID" id="25903388"/>
<feature type="transmembrane region" description="Helical" evidence="6">
    <location>
        <begin position="111"/>
        <end position="127"/>
    </location>
</feature>
<dbReference type="PANTHER" id="PTHR22950">
    <property type="entry name" value="AMINO ACID TRANSPORTER"/>
    <property type="match status" value="1"/>
</dbReference>
<dbReference type="STRING" id="667725.A0A0L0G782"/>
<dbReference type="OrthoDB" id="438545at2759"/>
<evidence type="ECO:0000256" key="3">
    <source>
        <dbReference type="ARBA" id="ARBA00022989"/>
    </source>
</evidence>
<dbReference type="RefSeq" id="XP_014158804.1">
    <property type="nucleotide sequence ID" value="XM_014303329.1"/>
</dbReference>
<organism evidence="8 9">
    <name type="scientific">Sphaeroforma arctica JP610</name>
    <dbReference type="NCBI Taxonomy" id="667725"/>
    <lineage>
        <taxon>Eukaryota</taxon>
        <taxon>Ichthyosporea</taxon>
        <taxon>Ichthyophonida</taxon>
        <taxon>Sphaeroforma</taxon>
    </lineage>
</organism>
<comment type="subcellular location">
    <subcellularLocation>
        <location evidence="1">Membrane</location>
        <topology evidence="1">Multi-pass membrane protein</topology>
    </subcellularLocation>
</comment>
<evidence type="ECO:0000256" key="5">
    <source>
        <dbReference type="SAM" id="MobiDB-lite"/>
    </source>
</evidence>
<evidence type="ECO:0000259" key="7">
    <source>
        <dbReference type="Pfam" id="PF01490"/>
    </source>
</evidence>
<keyword evidence="4 6" id="KW-0472">Membrane</keyword>
<evidence type="ECO:0000313" key="9">
    <source>
        <dbReference type="Proteomes" id="UP000054560"/>
    </source>
</evidence>
<feature type="transmembrane region" description="Helical" evidence="6">
    <location>
        <begin position="220"/>
        <end position="242"/>
    </location>
</feature>
<feature type="transmembrane region" description="Helical" evidence="6">
    <location>
        <begin position="187"/>
        <end position="208"/>
    </location>
</feature>
<dbReference type="EMBL" id="KQ241732">
    <property type="protein sequence ID" value="KNC84902.1"/>
    <property type="molecule type" value="Genomic_DNA"/>
</dbReference>
<evidence type="ECO:0000256" key="2">
    <source>
        <dbReference type="ARBA" id="ARBA00022692"/>
    </source>
</evidence>
<feature type="transmembrane region" description="Helical" evidence="6">
    <location>
        <begin position="316"/>
        <end position="335"/>
    </location>
</feature>
<dbReference type="Proteomes" id="UP000054560">
    <property type="component" value="Unassembled WGS sequence"/>
</dbReference>
<reference evidence="8 9" key="1">
    <citation type="submission" date="2011-02" db="EMBL/GenBank/DDBJ databases">
        <title>The Genome Sequence of Sphaeroforma arctica JP610.</title>
        <authorList>
            <consortium name="The Broad Institute Genome Sequencing Platform"/>
            <person name="Russ C."/>
            <person name="Cuomo C."/>
            <person name="Young S.K."/>
            <person name="Zeng Q."/>
            <person name="Gargeya S."/>
            <person name="Alvarado L."/>
            <person name="Berlin A."/>
            <person name="Chapman S.B."/>
            <person name="Chen Z."/>
            <person name="Freedman E."/>
            <person name="Gellesch M."/>
            <person name="Goldberg J."/>
            <person name="Griggs A."/>
            <person name="Gujja S."/>
            <person name="Heilman E."/>
            <person name="Heiman D."/>
            <person name="Howarth C."/>
            <person name="Mehta T."/>
            <person name="Neiman D."/>
            <person name="Pearson M."/>
            <person name="Roberts A."/>
            <person name="Saif S."/>
            <person name="Shea T."/>
            <person name="Shenoy N."/>
            <person name="Sisk P."/>
            <person name="Stolte C."/>
            <person name="Sykes S."/>
            <person name="White J."/>
            <person name="Yandava C."/>
            <person name="Burger G."/>
            <person name="Gray M.W."/>
            <person name="Holland P.W.H."/>
            <person name="King N."/>
            <person name="Lang F.B.F."/>
            <person name="Roger A.J."/>
            <person name="Ruiz-Trillo I."/>
            <person name="Haas B."/>
            <person name="Nusbaum C."/>
            <person name="Birren B."/>
        </authorList>
    </citation>
    <scope>NUCLEOTIDE SEQUENCE [LARGE SCALE GENOMIC DNA]</scope>
    <source>
        <strain evidence="8 9">JP610</strain>
    </source>
</reference>
<keyword evidence="3 6" id="KW-1133">Transmembrane helix</keyword>
<gene>
    <name evidence="8" type="ORF">SARC_02884</name>
</gene>
<dbReference type="eggNOG" id="KOG1305">
    <property type="taxonomic scope" value="Eukaryota"/>
</dbReference>
<evidence type="ECO:0000256" key="4">
    <source>
        <dbReference type="ARBA" id="ARBA00023136"/>
    </source>
</evidence>
<name>A0A0L0G782_9EUKA</name>
<feature type="domain" description="Amino acid transporter transmembrane" evidence="7">
    <location>
        <begin position="89"/>
        <end position="395"/>
    </location>
</feature>
<dbReference type="InterPro" id="IPR013057">
    <property type="entry name" value="AA_transpt_TM"/>
</dbReference>
<dbReference type="GO" id="GO:0015179">
    <property type="term" value="F:L-amino acid transmembrane transporter activity"/>
    <property type="evidence" value="ECO:0007669"/>
    <property type="project" value="TreeGrafter"/>
</dbReference>
<accession>A0A0L0G782</accession>
<feature type="transmembrane region" description="Helical" evidence="6">
    <location>
        <begin position="139"/>
        <end position="159"/>
    </location>
</feature>
<protein>
    <recommendedName>
        <fullName evidence="7">Amino acid transporter transmembrane domain-containing protein</fullName>
    </recommendedName>
</protein>
<feature type="transmembrane region" description="Helical" evidence="6">
    <location>
        <begin position="254"/>
        <end position="278"/>
    </location>
</feature>
<dbReference type="Pfam" id="PF01490">
    <property type="entry name" value="Aa_trans"/>
    <property type="match status" value="1"/>
</dbReference>
<feature type="transmembrane region" description="Helical" evidence="6">
    <location>
        <begin position="373"/>
        <end position="395"/>
    </location>
</feature>
<keyword evidence="9" id="KW-1185">Reference proteome</keyword>
<dbReference type="GO" id="GO:0016020">
    <property type="term" value="C:membrane"/>
    <property type="evidence" value="ECO:0007669"/>
    <property type="project" value="UniProtKB-SubCell"/>
</dbReference>
<evidence type="ECO:0000256" key="1">
    <source>
        <dbReference type="ARBA" id="ARBA00004141"/>
    </source>
</evidence>
<dbReference type="AlphaFoldDB" id="A0A0L0G782"/>
<feature type="region of interest" description="Disordered" evidence="5">
    <location>
        <begin position="1"/>
        <end position="26"/>
    </location>
</feature>
<keyword evidence="2 6" id="KW-0812">Transmembrane</keyword>